<keyword evidence="3" id="KW-1185">Reference proteome</keyword>
<evidence type="ECO:0000259" key="1">
    <source>
        <dbReference type="Pfam" id="PF14657"/>
    </source>
</evidence>
<accession>A0ABN2GE15</accession>
<protein>
    <recommendedName>
        <fullName evidence="1">AP2-like integrase N-terminal domain-containing protein</fullName>
    </recommendedName>
</protein>
<dbReference type="InterPro" id="IPR028259">
    <property type="entry name" value="AP2-like_int_N"/>
</dbReference>
<name>A0ABN2GE15_9MICO</name>
<feature type="domain" description="AP2-like integrase N-terminal" evidence="1">
    <location>
        <begin position="27"/>
        <end position="52"/>
    </location>
</feature>
<sequence>MGSVYSYETASGARRYRIAYRRPDHSQTSERGFKTKRDAELRLAELELSKSRGDYVNPTQARVTVAAWGGRG</sequence>
<dbReference type="Pfam" id="PF14657">
    <property type="entry name" value="Arm-DNA-bind_4"/>
    <property type="match status" value="1"/>
</dbReference>
<dbReference type="EMBL" id="BAAAPK010000001">
    <property type="protein sequence ID" value="GAA1669659.1"/>
    <property type="molecule type" value="Genomic_DNA"/>
</dbReference>
<dbReference type="Proteomes" id="UP001500596">
    <property type="component" value="Unassembled WGS sequence"/>
</dbReference>
<reference evidence="2 3" key="1">
    <citation type="journal article" date="2019" name="Int. J. Syst. Evol. Microbiol.">
        <title>The Global Catalogue of Microorganisms (GCM) 10K type strain sequencing project: providing services to taxonomists for standard genome sequencing and annotation.</title>
        <authorList>
            <consortium name="The Broad Institute Genomics Platform"/>
            <consortium name="The Broad Institute Genome Sequencing Center for Infectious Disease"/>
            <person name="Wu L."/>
            <person name="Ma J."/>
        </authorList>
    </citation>
    <scope>NUCLEOTIDE SEQUENCE [LARGE SCALE GENOMIC DNA]</scope>
    <source>
        <strain evidence="2 3">JCM 15575</strain>
    </source>
</reference>
<evidence type="ECO:0000313" key="3">
    <source>
        <dbReference type="Proteomes" id="UP001500596"/>
    </source>
</evidence>
<dbReference type="RefSeq" id="WP_344052661.1">
    <property type="nucleotide sequence ID" value="NZ_BAAAPK010000001.1"/>
</dbReference>
<gene>
    <name evidence="2" type="ORF">GCM10009807_12240</name>
</gene>
<proteinExistence type="predicted"/>
<evidence type="ECO:0000313" key="2">
    <source>
        <dbReference type="EMBL" id="GAA1669659.1"/>
    </source>
</evidence>
<comment type="caution">
    <text evidence="2">The sequence shown here is derived from an EMBL/GenBank/DDBJ whole genome shotgun (WGS) entry which is preliminary data.</text>
</comment>
<organism evidence="2 3">
    <name type="scientific">Microbacterium lacus</name>
    <dbReference type="NCBI Taxonomy" id="415217"/>
    <lineage>
        <taxon>Bacteria</taxon>
        <taxon>Bacillati</taxon>
        <taxon>Actinomycetota</taxon>
        <taxon>Actinomycetes</taxon>
        <taxon>Micrococcales</taxon>
        <taxon>Microbacteriaceae</taxon>
        <taxon>Microbacterium</taxon>
    </lineage>
</organism>